<feature type="region of interest" description="Disordered" evidence="1">
    <location>
        <begin position="37"/>
        <end position="68"/>
    </location>
</feature>
<protein>
    <submittedName>
        <fullName evidence="2">Uncharacterized protein</fullName>
    </submittedName>
</protein>
<keyword evidence="3" id="KW-1185">Reference proteome</keyword>
<name>A0A165K7Z1_9BASI</name>
<dbReference type="Proteomes" id="UP000076842">
    <property type="component" value="Unassembled WGS sequence"/>
</dbReference>
<organism evidence="2 3">
    <name type="scientific">Calocera cornea HHB12733</name>
    <dbReference type="NCBI Taxonomy" id="1353952"/>
    <lineage>
        <taxon>Eukaryota</taxon>
        <taxon>Fungi</taxon>
        <taxon>Dikarya</taxon>
        <taxon>Basidiomycota</taxon>
        <taxon>Agaricomycotina</taxon>
        <taxon>Dacrymycetes</taxon>
        <taxon>Dacrymycetales</taxon>
        <taxon>Dacrymycetaceae</taxon>
        <taxon>Calocera</taxon>
    </lineage>
</organism>
<evidence type="ECO:0000313" key="2">
    <source>
        <dbReference type="EMBL" id="KZT62799.1"/>
    </source>
</evidence>
<dbReference type="EMBL" id="KV423914">
    <property type="protein sequence ID" value="KZT62799.1"/>
    <property type="molecule type" value="Genomic_DNA"/>
</dbReference>
<proteinExistence type="predicted"/>
<dbReference type="InParanoid" id="A0A165K7Z1"/>
<reference evidence="2 3" key="1">
    <citation type="journal article" date="2016" name="Mol. Biol. Evol.">
        <title>Comparative Genomics of Early-Diverging Mushroom-Forming Fungi Provides Insights into the Origins of Lignocellulose Decay Capabilities.</title>
        <authorList>
            <person name="Nagy L.G."/>
            <person name="Riley R."/>
            <person name="Tritt A."/>
            <person name="Adam C."/>
            <person name="Daum C."/>
            <person name="Floudas D."/>
            <person name="Sun H."/>
            <person name="Yadav J.S."/>
            <person name="Pangilinan J."/>
            <person name="Larsson K.H."/>
            <person name="Matsuura K."/>
            <person name="Barry K."/>
            <person name="Labutti K."/>
            <person name="Kuo R."/>
            <person name="Ohm R.A."/>
            <person name="Bhattacharya S.S."/>
            <person name="Shirouzu T."/>
            <person name="Yoshinaga Y."/>
            <person name="Martin F.M."/>
            <person name="Grigoriev I.V."/>
            <person name="Hibbett D.S."/>
        </authorList>
    </citation>
    <scope>NUCLEOTIDE SEQUENCE [LARGE SCALE GENOMIC DNA]</scope>
    <source>
        <strain evidence="2 3">HHB12733</strain>
    </source>
</reference>
<dbReference type="AlphaFoldDB" id="A0A165K7Z1"/>
<gene>
    <name evidence="2" type="ORF">CALCODRAFT_1530</name>
</gene>
<sequence length="68" mass="7262">MLAPGNAAAPSAFPPIPPIRLPTSDFRLPTSEFRIPTGHSPLARSALPLSGAPCTYGERRPIDGKRLR</sequence>
<evidence type="ECO:0000256" key="1">
    <source>
        <dbReference type="SAM" id="MobiDB-lite"/>
    </source>
</evidence>
<feature type="compositionally biased region" description="Basic and acidic residues" evidence="1">
    <location>
        <begin position="57"/>
        <end position="68"/>
    </location>
</feature>
<accession>A0A165K7Z1</accession>
<feature type="region of interest" description="Disordered" evidence="1">
    <location>
        <begin position="1"/>
        <end position="20"/>
    </location>
</feature>
<evidence type="ECO:0000313" key="3">
    <source>
        <dbReference type="Proteomes" id="UP000076842"/>
    </source>
</evidence>